<dbReference type="GO" id="GO:0004177">
    <property type="term" value="F:aminopeptidase activity"/>
    <property type="evidence" value="ECO:0007669"/>
    <property type="project" value="UniProtKB-KW"/>
</dbReference>
<protein>
    <recommendedName>
        <fullName evidence="4 7">Proline iminopeptidase</fullName>
        <shortName evidence="7">PIP</shortName>
        <ecNumber evidence="3 7">3.4.11.5</ecNumber>
    </recommendedName>
    <alternativeName>
        <fullName evidence="6 7">Prolyl aminopeptidase</fullName>
    </alternativeName>
</protein>
<evidence type="ECO:0000256" key="8">
    <source>
        <dbReference type="PIRSR" id="PIRSR005539-1"/>
    </source>
</evidence>
<dbReference type="Proteomes" id="UP000789845">
    <property type="component" value="Unassembled WGS sequence"/>
</dbReference>
<dbReference type="Pfam" id="PF00561">
    <property type="entry name" value="Abhydrolase_1"/>
    <property type="match status" value="1"/>
</dbReference>
<reference evidence="10" key="1">
    <citation type="submission" date="2021-10" db="EMBL/GenBank/DDBJ databases">
        <authorList>
            <person name="Criscuolo A."/>
        </authorList>
    </citation>
    <scope>NUCLEOTIDE SEQUENCE</scope>
    <source>
        <strain evidence="10">CIP111885</strain>
    </source>
</reference>
<evidence type="ECO:0000256" key="5">
    <source>
        <dbReference type="ARBA" id="ARBA00022801"/>
    </source>
</evidence>
<dbReference type="RefSeq" id="WP_230495425.1">
    <property type="nucleotide sequence ID" value="NZ_CAKJTG010000004.1"/>
</dbReference>
<dbReference type="EMBL" id="CAKJTG010000004">
    <property type="protein sequence ID" value="CAG9607149.1"/>
    <property type="molecule type" value="Genomic_DNA"/>
</dbReference>
<keyword evidence="5 7" id="KW-0378">Hydrolase</keyword>
<evidence type="ECO:0000259" key="9">
    <source>
        <dbReference type="Pfam" id="PF00561"/>
    </source>
</evidence>
<dbReference type="PANTHER" id="PTHR43798">
    <property type="entry name" value="MONOACYLGLYCEROL LIPASE"/>
    <property type="match status" value="1"/>
</dbReference>
<evidence type="ECO:0000313" key="10">
    <source>
        <dbReference type="EMBL" id="CAG9607149.1"/>
    </source>
</evidence>
<dbReference type="InterPro" id="IPR029058">
    <property type="entry name" value="AB_hydrolase_fold"/>
</dbReference>
<keyword evidence="7 10" id="KW-0031">Aminopeptidase</keyword>
<evidence type="ECO:0000256" key="6">
    <source>
        <dbReference type="ARBA" id="ARBA00029605"/>
    </source>
</evidence>
<comment type="similarity">
    <text evidence="2 7">Belongs to the peptidase S33 family.</text>
</comment>
<dbReference type="InterPro" id="IPR050266">
    <property type="entry name" value="AB_hydrolase_sf"/>
</dbReference>
<comment type="caution">
    <text evidence="10">The sequence shown here is derived from an EMBL/GenBank/DDBJ whole genome shotgun (WGS) entry which is preliminary data.</text>
</comment>
<comment type="catalytic activity">
    <reaction evidence="1 7">
        <text>Release of N-terminal proline from a peptide.</text>
        <dbReference type="EC" id="3.4.11.5"/>
    </reaction>
</comment>
<dbReference type="SUPFAM" id="SSF53474">
    <property type="entry name" value="alpha/beta-Hydrolases"/>
    <property type="match status" value="1"/>
</dbReference>
<dbReference type="InterPro" id="IPR005945">
    <property type="entry name" value="Pro_imino_pep"/>
</dbReference>
<keyword evidence="7" id="KW-0645">Protease</keyword>
<organism evidence="10 11">
    <name type="scientific">Pseudoneobacillus rhizosphaerae</name>
    <dbReference type="NCBI Taxonomy" id="2880968"/>
    <lineage>
        <taxon>Bacteria</taxon>
        <taxon>Bacillati</taxon>
        <taxon>Bacillota</taxon>
        <taxon>Bacilli</taxon>
        <taxon>Bacillales</taxon>
        <taxon>Bacillaceae</taxon>
        <taxon>Pseudoneobacillus</taxon>
    </lineage>
</organism>
<name>A0A9C7G6X1_9BACI</name>
<comment type="function">
    <text evidence="7">Releases the N-terminal proline from various substrates.</text>
</comment>
<dbReference type="Gene3D" id="3.40.50.1820">
    <property type="entry name" value="alpha/beta hydrolase"/>
    <property type="match status" value="1"/>
</dbReference>
<dbReference type="InterPro" id="IPR002410">
    <property type="entry name" value="Peptidase_S33"/>
</dbReference>
<dbReference type="PRINTS" id="PR00793">
    <property type="entry name" value="PROAMNOPTASE"/>
</dbReference>
<keyword evidence="11" id="KW-1185">Reference proteome</keyword>
<feature type="domain" description="AB hydrolase-1" evidence="9">
    <location>
        <begin position="29"/>
        <end position="269"/>
    </location>
</feature>
<feature type="active site" description="Proton donor" evidence="8">
    <location>
        <position position="268"/>
    </location>
</feature>
<gene>
    <name evidence="10" type="primary">pip_2</name>
    <name evidence="10" type="ORF">NEOCIP111885_00839</name>
</gene>
<dbReference type="PIRSF" id="PIRSF005539">
    <property type="entry name" value="Pept_S33_TRI_F1"/>
    <property type="match status" value="1"/>
</dbReference>
<dbReference type="NCBIfam" id="TIGR01250">
    <property type="entry name" value="pro_imino_pep_2"/>
    <property type="match status" value="1"/>
</dbReference>
<sequence>MRIEEGFINVTGGKVWYRRVMEEGNNLTPLLVLHGGPGSSSLPLHRLDKLAAGRDVIYYDQLGAGFSKGPTDPALWQLDRFVEELGQVREGLGLEEVNILGHSWGTTLLASFLLTKPNGVKSAIFSSPCLSAPRWAEDASRLLKQLPVDVQEIINRCEEDGTTDSEEYKAAMGEFAKRFICRIEVDPEERAKQKELGNLEVYNTMWGPSEFCVKGNLKEFDCTPRLHEIETPSLFLCGRYDEATPESTEYFSSLVPHSELHIFEESAHSCYREQPEEYVRVVNEFIQRVSKTID</sequence>
<evidence type="ECO:0000313" key="11">
    <source>
        <dbReference type="Proteomes" id="UP000789845"/>
    </source>
</evidence>
<dbReference type="EC" id="3.4.11.5" evidence="3 7"/>
<accession>A0A9C7G6X1</accession>
<dbReference type="InterPro" id="IPR000073">
    <property type="entry name" value="AB_hydrolase_1"/>
</dbReference>
<feature type="active site" evidence="8">
    <location>
        <position position="241"/>
    </location>
</feature>
<feature type="active site" description="Nucleophile" evidence="8">
    <location>
        <position position="103"/>
    </location>
</feature>
<dbReference type="AlphaFoldDB" id="A0A9C7G6X1"/>
<evidence type="ECO:0000256" key="2">
    <source>
        <dbReference type="ARBA" id="ARBA00010088"/>
    </source>
</evidence>
<dbReference type="GO" id="GO:0006508">
    <property type="term" value="P:proteolysis"/>
    <property type="evidence" value="ECO:0007669"/>
    <property type="project" value="UniProtKB-KW"/>
</dbReference>
<evidence type="ECO:0000256" key="4">
    <source>
        <dbReference type="ARBA" id="ARBA00021843"/>
    </source>
</evidence>
<evidence type="ECO:0000256" key="1">
    <source>
        <dbReference type="ARBA" id="ARBA00001585"/>
    </source>
</evidence>
<evidence type="ECO:0000256" key="3">
    <source>
        <dbReference type="ARBA" id="ARBA00012568"/>
    </source>
</evidence>
<evidence type="ECO:0000256" key="7">
    <source>
        <dbReference type="PIRNR" id="PIRNR005539"/>
    </source>
</evidence>
<proteinExistence type="inferred from homology"/>